<dbReference type="PROSITE" id="PS50097">
    <property type="entry name" value="BTB"/>
    <property type="match status" value="1"/>
</dbReference>
<dbReference type="Gene3D" id="1.25.40.420">
    <property type="match status" value="1"/>
</dbReference>
<dbReference type="SMART" id="SM00225">
    <property type="entry name" value="BTB"/>
    <property type="match status" value="1"/>
</dbReference>
<protein>
    <recommendedName>
        <fullName evidence="1">BTB domain-containing protein</fullName>
    </recommendedName>
</protein>
<name>E9H5E7_DAPPU</name>
<dbReference type="PhylomeDB" id="E9H5E7"/>
<dbReference type="GO" id="GO:0005634">
    <property type="term" value="C:nucleus"/>
    <property type="evidence" value="ECO:0000318"/>
    <property type="project" value="GO_Central"/>
</dbReference>
<dbReference type="SUPFAM" id="SSF54695">
    <property type="entry name" value="POZ domain"/>
    <property type="match status" value="1"/>
</dbReference>
<dbReference type="GO" id="GO:0005737">
    <property type="term" value="C:cytoplasm"/>
    <property type="evidence" value="ECO:0000318"/>
    <property type="project" value="GO_Central"/>
</dbReference>
<evidence type="ECO:0000313" key="3">
    <source>
        <dbReference type="Proteomes" id="UP000000305"/>
    </source>
</evidence>
<dbReference type="Gene3D" id="3.30.710.10">
    <property type="entry name" value="Potassium Channel Kv1.1, Chain A"/>
    <property type="match status" value="1"/>
</dbReference>
<dbReference type="Pfam" id="PF00651">
    <property type="entry name" value="BTB"/>
    <property type="match status" value="1"/>
</dbReference>
<dbReference type="GO" id="GO:0030162">
    <property type="term" value="P:regulation of proteolysis"/>
    <property type="evidence" value="ECO:0000318"/>
    <property type="project" value="GO_Central"/>
</dbReference>
<dbReference type="GO" id="GO:0043161">
    <property type="term" value="P:proteasome-mediated ubiquitin-dependent protein catabolic process"/>
    <property type="evidence" value="ECO:0000318"/>
    <property type="project" value="GO_Central"/>
</dbReference>
<dbReference type="OrthoDB" id="6353968at2759"/>
<dbReference type="AlphaFoldDB" id="E9H5E7"/>
<evidence type="ECO:0000259" key="1">
    <source>
        <dbReference type="PROSITE" id="PS50097"/>
    </source>
</evidence>
<dbReference type="PANTHER" id="PTHR24413">
    <property type="entry name" value="SPECKLE-TYPE POZ PROTEIN"/>
    <property type="match status" value="1"/>
</dbReference>
<dbReference type="InterPro" id="IPR000210">
    <property type="entry name" value="BTB/POZ_dom"/>
</dbReference>
<dbReference type="InParanoid" id="E9H5E7"/>
<keyword evidence="3" id="KW-1185">Reference proteome</keyword>
<sequence length="200" mass="23050">MERDLHKSPTRDNDQDLILIQLEELFEKKKRIPLSDITFNVLGRQFAAHKTILAIRSPVFAAMFLYHTIELISGEVEVDDIDPDVFQEVLRYLYTGLTRSAAMDIMAPALLAAADKYLLGQLKTRCETHLIRQMSAKNCLDLLALTITHHPAEHLKKYAIEYFRRYPGDVMKSNEWKKMKEENPALLCDLQQMVFTAPTV</sequence>
<dbReference type="HOGENOM" id="CLU_004253_2_3_1"/>
<dbReference type="FunFam" id="1.25.40.420:FF:000030">
    <property type="entry name" value="Uncharacterized protein"/>
    <property type="match status" value="1"/>
</dbReference>
<evidence type="ECO:0000313" key="2">
    <source>
        <dbReference type="EMBL" id="EFX72949.1"/>
    </source>
</evidence>
<organism evidence="2 3">
    <name type="scientific">Daphnia pulex</name>
    <name type="common">Water flea</name>
    <dbReference type="NCBI Taxonomy" id="6669"/>
    <lineage>
        <taxon>Eukaryota</taxon>
        <taxon>Metazoa</taxon>
        <taxon>Ecdysozoa</taxon>
        <taxon>Arthropoda</taxon>
        <taxon>Crustacea</taxon>
        <taxon>Branchiopoda</taxon>
        <taxon>Diplostraca</taxon>
        <taxon>Cladocera</taxon>
        <taxon>Anomopoda</taxon>
        <taxon>Daphniidae</taxon>
        <taxon>Daphnia</taxon>
    </lineage>
</organism>
<dbReference type="eggNOG" id="KOG1987">
    <property type="taxonomic scope" value="Eukaryota"/>
</dbReference>
<dbReference type="FunFam" id="3.30.710.10:FF:000159">
    <property type="entry name" value="Speckle-type POZ protein B"/>
    <property type="match status" value="1"/>
</dbReference>
<dbReference type="KEGG" id="dpx:DAPPUDRAFT_253786"/>
<dbReference type="STRING" id="6669.E9H5E7"/>
<dbReference type="Proteomes" id="UP000000305">
    <property type="component" value="Unassembled WGS sequence"/>
</dbReference>
<gene>
    <name evidence="2" type="ORF">DAPPUDRAFT_253786</name>
</gene>
<feature type="domain" description="BTB" evidence="1">
    <location>
        <begin position="35"/>
        <end position="96"/>
    </location>
</feature>
<dbReference type="EMBL" id="GL732594">
    <property type="protein sequence ID" value="EFX72949.1"/>
    <property type="molecule type" value="Genomic_DNA"/>
</dbReference>
<dbReference type="GO" id="GO:0031625">
    <property type="term" value="F:ubiquitin protein ligase binding"/>
    <property type="evidence" value="ECO:0000318"/>
    <property type="project" value="GO_Central"/>
</dbReference>
<proteinExistence type="predicted"/>
<accession>E9H5E7</accession>
<dbReference type="InterPro" id="IPR011333">
    <property type="entry name" value="SKP1/BTB/POZ_sf"/>
</dbReference>
<reference evidence="2 3" key="1">
    <citation type="journal article" date="2011" name="Science">
        <title>The ecoresponsive genome of Daphnia pulex.</title>
        <authorList>
            <person name="Colbourne J.K."/>
            <person name="Pfrender M.E."/>
            <person name="Gilbert D."/>
            <person name="Thomas W.K."/>
            <person name="Tucker A."/>
            <person name="Oakley T.H."/>
            <person name="Tokishita S."/>
            <person name="Aerts A."/>
            <person name="Arnold G.J."/>
            <person name="Basu M.K."/>
            <person name="Bauer D.J."/>
            <person name="Caceres C.E."/>
            <person name="Carmel L."/>
            <person name="Casola C."/>
            <person name="Choi J.H."/>
            <person name="Detter J.C."/>
            <person name="Dong Q."/>
            <person name="Dusheyko S."/>
            <person name="Eads B.D."/>
            <person name="Frohlich T."/>
            <person name="Geiler-Samerotte K.A."/>
            <person name="Gerlach D."/>
            <person name="Hatcher P."/>
            <person name="Jogdeo S."/>
            <person name="Krijgsveld J."/>
            <person name="Kriventseva E.V."/>
            <person name="Kultz D."/>
            <person name="Laforsch C."/>
            <person name="Lindquist E."/>
            <person name="Lopez J."/>
            <person name="Manak J.R."/>
            <person name="Muller J."/>
            <person name="Pangilinan J."/>
            <person name="Patwardhan R.P."/>
            <person name="Pitluck S."/>
            <person name="Pritham E.J."/>
            <person name="Rechtsteiner A."/>
            <person name="Rho M."/>
            <person name="Rogozin I.B."/>
            <person name="Sakarya O."/>
            <person name="Salamov A."/>
            <person name="Schaack S."/>
            <person name="Shapiro H."/>
            <person name="Shiga Y."/>
            <person name="Skalitzky C."/>
            <person name="Smith Z."/>
            <person name="Souvorov A."/>
            <person name="Sung W."/>
            <person name="Tang Z."/>
            <person name="Tsuchiya D."/>
            <person name="Tu H."/>
            <person name="Vos H."/>
            <person name="Wang M."/>
            <person name="Wolf Y.I."/>
            <person name="Yamagata H."/>
            <person name="Yamada T."/>
            <person name="Ye Y."/>
            <person name="Shaw J.R."/>
            <person name="Andrews J."/>
            <person name="Crease T.J."/>
            <person name="Tang H."/>
            <person name="Lucas S.M."/>
            <person name="Robertson H.M."/>
            <person name="Bork P."/>
            <person name="Koonin E.V."/>
            <person name="Zdobnov E.M."/>
            <person name="Grigoriev I.V."/>
            <person name="Lynch M."/>
            <person name="Boore J.L."/>
        </authorList>
    </citation>
    <scope>NUCLEOTIDE SEQUENCE [LARGE SCALE GENOMIC DNA]</scope>
</reference>
<dbReference type="OMA" id="CEIELCK"/>